<evidence type="ECO:0000256" key="4">
    <source>
        <dbReference type="ARBA" id="ARBA00022630"/>
    </source>
</evidence>
<dbReference type="Pfam" id="PF07536">
    <property type="entry name" value="HWE_HK"/>
    <property type="match status" value="1"/>
</dbReference>
<dbReference type="Gene3D" id="3.30.450.20">
    <property type="entry name" value="PAS domain"/>
    <property type="match status" value="1"/>
</dbReference>
<dbReference type="SUPFAM" id="SSF52172">
    <property type="entry name" value="CheY-like"/>
    <property type="match status" value="1"/>
</dbReference>
<dbReference type="NCBIfam" id="TIGR00229">
    <property type="entry name" value="sensory_box"/>
    <property type="match status" value="1"/>
</dbReference>
<dbReference type="Proteomes" id="UP000824281">
    <property type="component" value="Chromosome"/>
</dbReference>
<feature type="domain" description="PAC" evidence="14">
    <location>
        <begin position="94"/>
        <end position="146"/>
    </location>
</feature>
<evidence type="ECO:0000256" key="5">
    <source>
        <dbReference type="ARBA" id="ARBA00022643"/>
    </source>
</evidence>
<protein>
    <recommendedName>
        <fullName evidence="2">histidine kinase</fullName>
        <ecNumber evidence="2">2.7.13.3</ecNumber>
    </recommendedName>
</protein>
<evidence type="ECO:0000313" key="16">
    <source>
        <dbReference type="Proteomes" id="UP000824281"/>
    </source>
</evidence>
<dbReference type="InterPro" id="IPR035965">
    <property type="entry name" value="PAS-like_dom_sf"/>
</dbReference>
<dbReference type="PROSITE" id="PS50113">
    <property type="entry name" value="PAC"/>
    <property type="match status" value="1"/>
</dbReference>
<dbReference type="Pfam" id="PF00072">
    <property type="entry name" value="Response_reg"/>
    <property type="match status" value="1"/>
</dbReference>
<dbReference type="PANTHER" id="PTHR41523">
    <property type="entry name" value="TWO-COMPONENT SYSTEM SENSOR PROTEIN"/>
    <property type="match status" value="1"/>
</dbReference>
<dbReference type="EMBL" id="CP081295">
    <property type="protein sequence ID" value="QZD89770.1"/>
    <property type="molecule type" value="Genomic_DNA"/>
</dbReference>
<keyword evidence="16" id="KW-1185">Reference proteome</keyword>
<dbReference type="EC" id="2.7.13.3" evidence="2"/>
<dbReference type="InterPro" id="IPR000700">
    <property type="entry name" value="PAS-assoc_C"/>
</dbReference>
<dbReference type="PROSITE" id="PS50110">
    <property type="entry name" value="RESPONSE_REGULATORY"/>
    <property type="match status" value="1"/>
</dbReference>
<evidence type="ECO:0000256" key="6">
    <source>
        <dbReference type="ARBA" id="ARBA00022679"/>
    </source>
</evidence>
<reference evidence="15 16" key="1">
    <citation type="submission" date="2021-08" db="EMBL/GenBank/DDBJ databases">
        <title>Comparative Genomics Analysis of the Genus Qipengyuania Reveals Extensive Genetic Diversity and Metabolic Versatility, Including the Description of Fifteen Novel Species.</title>
        <authorList>
            <person name="Liu Y."/>
        </authorList>
    </citation>
    <scope>NUCLEOTIDE SEQUENCE [LARGE SCALE GENOMIC DNA]</scope>
    <source>
        <strain evidence="15 16">1NDH13</strain>
    </source>
</reference>
<evidence type="ECO:0000256" key="2">
    <source>
        <dbReference type="ARBA" id="ARBA00012438"/>
    </source>
</evidence>
<sequence length="467" mass="51842">MVESIPGDRDELAEQLKLFEAMMETVPVGVVVTDADGQILRGNSILEEMVRHPIFHSKDAEAYGEWVSFHEDGRRVESLEYPLAKVIREEADHSELTVHYQRGDGSRFWMRIIGKAIRDDQGNLLGAAVACVDVDEEHRLRESQDVLIAELNHRVKNAFSVTNAIVGRSLRKSGVAGELRDEIDSRLNAYAAAHSMLVGNDYTKSALAEIARAVLSRIDDERIAIEGEEVIFATRRALPFSMAFYELASNAMKYGSLSEEEGRVNLSWRVDRSGDQPQLHVRWIESGGPPVSEPSAEGFGTFVTGRALMAETGGEVRRSYGSSGFEWTFEMPLTSENVAMPDNEITRVFVVEDEVFVAYEMNDMLEELGFEVVGPALNAEDAQKLARTAEIDAAFLDVNLGGGKTSEPTAMILRERGVPFVFVTAYTPDQITFRTSSDEVLEKPVSSKKVYETLQKVLPHLETEGDA</sequence>
<proteinExistence type="predicted"/>
<keyword evidence="9" id="KW-0418">Kinase</keyword>
<evidence type="ECO:0000256" key="1">
    <source>
        <dbReference type="ARBA" id="ARBA00000085"/>
    </source>
</evidence>
<organism evidence="15 16">
    <name type="scientific">Qipengyuania aurantiaca</name>
    <dbReference type="NCBI Taxonomy" id="2867233"/>
    <lineage>
        <taxon>Bacteria</taxon>
        <taxon>Pseudomonadati</taxon>
        <taxon>Pseudomonadota</taxon>
        <taxon>Alphaproteobacteria</taxon>
        <taxon>Sphingomonadales</taxon>
        <taxon>Erythrobacteraceae</taxon>
        <taxon>Qipengyuania</taxon>
    </lineage>
</organism>
<evidence type="ECO:0000256" key="12">
    <source>
        <dbReference type="PROSITE-ProRule" id="PRU00169"/>
    </source>
</evidence>
<evidence type="ECO:0000256" key="3">
    <source>
        <dbReference type="ARBA" id="ARBA00022553"/>
    </source>
</evidence>
<comment type="catalytic activity">
    <reaction evidence="1">
        <text>ATP + protein L-histidine = ADP + protein N-phospho-L-histidine.</text>
        <dbReference type="EC" id="2.7.13.3"/>
    </reaction>
</comment>
<dbReference type="SUPFAM" id="SSF55785">
    <property type="entry name" value="PYP-like sensor domain (PAS domain)"/>
    <property type="match status" value="1"/>
</dbReference>
<evidence type="ECO:0000256" key="11">
    <source>
        <dbReference type="ARBA" id="ARBA00023026"/>
    </source>
</evidence>
<dbReference type="InterPro" id="IPR001789">
    <property type="entry name" value="Sig_transdc_resp-reg_receiver"/>
</dbReference>
<dbReference type="SMART" id="SM00911">
    <property type="entry name" value="HWE_HK"/>
    <property type="match status" value="1"/>
</dbReference>
<dbReference type="InterPro" id="IPR011006">
    <property type="entry name" value="CheY-like_superfamily"/>
</dbReference>
<dbReference type="CDD" id="cd00130">
    <property type="entry name" value="PAS"/>
    <property type="match status" value="1"/>
</dbReference>
<keyword evidence="5" id="KW-0288">FMN</keyword>
<accession>A0ABX8ZLA8</accession>
<gene>
    <name evidence="15" type="ORF">K3148_13370</name>
</gene>
<dbReference type="Gene3D" id="3.30.565.10">
    <property type="entry name" value="Histidine kinase-like ATPase, C-terminal domain"/>
    <property type="match status" value="1"/>
</dbReference>
<dbReference type="SMART" id="SM00448">
    <property type="entry name" value="REC"/>
    <property type="match status" value="1"/>
</dbReference>
<evidence type="ECO:0000256" key="7">
    <source>
        <dbReference type="ARBA" id="ARBA00022737"/>
    </source>
</evidence>
<dbReference type="Pfam" id="PF13426">
    <property type="entry name" value="PAS_9"/>
    <property type="match status" value="1"/>
</dbReference>
<dbReference type="InterPro" id="IPR036890">
    <property type="entry name" value="HATPase_C_sf"/>
</dbReference>
<keyword evidence="3 12" id="KW-0597">Phosphoprotein</keyword>
<feature type="modified residue" description="4-aspartylphosphate" evidence="12">
    <location>
        <position position="397"/>
    </location>
</feature>
<evidence type="ECO:0000256" key="9">
    <source>
        <dbReference type="ARBA" id="ARBA00022777"/>
    </source>
</evidence>
<evidence type="ECO:0000259" key="13">
    <source>
        <dbReference type="PROSITE" id="PS50110"/>
    </source>
</evidence>
<evidence type="ECO:0000313" key="15">
    <source>
        <dbReference type="EMBL" id="QZD89770.1"/>
    </source>
</evidence>
<dbReference type="SUPFAM" id="SSF55874">
    <property type="entry name" value="ATPase domain of HSP90 chaperone/DNA topoisomerase II/histidine kinase"/>
    <property type="match status" value="1"/>
</dbReference>
<dbReference type="PANTHER" id="PTHR41523:SF7">
    <property type="entry name" value="HISTIDINE KINASE"/>
    <property type="match status" value="1"/>
</dbReference>
<dbReference type="RefSeq" id="WP_221425248.1">
    <property type="nucleotide sequence ID" value="NZ_CP081295.1"/>
</dbReference>
<evidence type="ECO:0000256" key="8">
    <source>
        <dbReference type="ARBA" id="ARBA00022741"/>
    </source>
</evidence>
<keyword evidence="6" id="KW-0808">Transferase</keyword>
<keyword evidence="11" id="KW-0843">Virulence</keyword>
<dbReference type="InterPro" id="IPR011102">
    <property type="entry name" value="Sig_transdc_His_kinase_HWE"/>
</dbReference>
<name>A0ABX8ZLA8_9SPHN</name>
<evidence type="ECO:0000256" key="10">
    <source>
        <dbReference type="ARBA" id="ARBA00022840"/>
    </source>
</evidence>
<keyword evidence="8" id="KW-0547">Nucleotide-binding</keyword>
<keyword evidence="4" id="KW-0285">Flavoprotein</keyword>
<dbReference type="InterPro" id="IPR000014">
    <property type="entry name" value="PAS"/>
</dbReference>
<keyword evidence="7" id="KW-0677">Repeat</keyword>
<keyword evidence="10" id="KW-0067">ATP-binding</keyword>
<evidence type="ECO:0000259" key="14">
    <source>
        <dbReference type="PROSITE" id="PS50113"/>
    </source>
</evidence>
<dbReference type="Gene3D" id="3.40.50.2300">
    <property type="match status" value="1"/>
</dbReference>
<feature type="domain" description="Response regulatory" evidence="13">
    <location>
        <begin position="347"/>
        <end position="458"/>
    </location>
</feature>